<dbReference type="Pfam" id="PF03485">
    <property type="entry name" value="Arg_tRNA_synt_N"/>
    <property type="match status" value="1"/>
</dbReference>
<dbReference type="Pfam" id="PF00750">
    <property type="entry name" value="tRNA-synt_1d"/>
    <property type="match status" value="1"/>
</dbReference>
<comment type="caution">
    <text evidence="12">The sequence shown here is derived from an EMBL/GenBank/DDBJ whole genome shotgun (WGS) entry which is preliminary data.</text>
</comment>
<dbReference type="SMART" id="SM00836">
    <property type="entry name" value="DALR_1"/>
    <property type="match status" value="1"/>
</dbReference>
<dbReference type="GO" id="GO:0005524">
    <property type="term" value="F:ATP binding"/>
    <property type="evidence" value="ECO:0007669"/>
    <property type="project" value="UniProtKB-UniRule"/>
</dbReference>
<evidence type="ECO:0000313" key="12">
    <source>
        <dbReference type="EMBL" id="HIK00428.1"/>
    </source>
</evidence>
<organism evidence="12 13">
    <name type="scientific">Candidatus Naiadarchaeum limnaeum</name>
    <dbReference type="NCBI Taxonomy" id="2756139"/>
    <lineage>
        <taxon>Archaea</taxon>
        <taxon>Candidatus Undinarchaeota</taxon>
        <taxon>Candidatus Undinarchaeia</taxon>
        <taxon>Candidatus Naiadarchaeales</taxon>
        <taxon>Candidatus Naiadarchaeaceae</taxon>
        <taxon>Candidatus Naiadarchaeum</taxon>
    </lineage>
</organism>
<evidence type="ECO:0000256" key="3">
    <source>
        <dbReference type="ARBA" id="ARBA00022741"/>
    </source>
</evidence>
<dbReference type="NCBIfam" id="TIGR00456">
    <property type="entry name" value="argS"/>
    <property type="match status" value="1"/>
</dbReference>
<dbReference type="PANTHER" id="PTHR11956:SF5">
    <property type="entry name" value="ARGININE--TRNA LIGASE, CYTOPLASMIC"/>
    <property type="match status" value="1"/>
</dbReference>
<comment type="subcellular location">
    <subcellularLocation>
        <location evidence="8">Cytoplasm</location>
    </subcellularLocation>
</comment>
<proteinExistence type="inferred from homology"/>
<keyword evidence="13" id="KW-1185">Reference proteome</keyword>
<feature type="domain" description="Arginyl tRNA synthetase N-terminal" evidence="11">
    <location>
        <begin position="6"/>
        <end position="94"/>
    </location>
</feature>
<dbReference type="SUPFAM" id="SSF55190">
    <property type="entry name" value="Arginyl-tRNA synthetase (ArgRS), N-terminal 'additional' domain"/>
    <property type="match status" value="1"/>
</dbReference>
<protein>
    <recommendedName>
        <fullName evidence="8">Arginine--tRNA ligase</fullName>
        <ecNumber evidence="8">6.1.1.19</ecNumber>
    </recommendedName>
    <alternativeName>
        <fullName evidence="8">Arginyl-tRNA synthetase</fullName>
        <shortName evidence="8">ArgRS</shortName>
    </alternativeName>
</protein>
<dbReference type="GO" id="GO:0006420">
    <property type="term" value="P:arginyl-tRNA aminoacylation"/>
    <property type="evidence" value="ECO:0007669"/>
    <property type="project" value="UniProtKB-UniRule"/>
</dbReference>
<dbReference type="InterPro" id="IPR009080">
    <property type="entry name" value="tRNAsynth_Ia_anticodon-bd"/>
</dbReference>
<dbReference type="Gene3D" id="1.10.730.10">
    <property type="entry name" value="Isoleucyl-tRNA Synthetase, Domain 1"/>
    <property type="match status" value="1"/>
</dbReference>
<accession>A0A832XLW5</accession>
<dbReference type="SMART" id="SM01016">
    <property type="entry name" value="Arg_tRNA_synt_N"/>
    <property type="match status" value="1"/>
</dbReference>
<dbReference type="Pfam" id="PF05746">
    <property type="entry name" value="DALR_1"/>
    <property type="match status" value="1"/>
</dbReference>
<dbReference type="Proteomes" id="UP000646946">
    <property type="component" value="Unassembled WGS sequence"/>
</dbReference>
<evidence type="ECO:0000256" key="7">
    <source>
        <dbReference type="ARBA" id="ARBA00049339"/>
    </source>
</evidence>
<dbReference type="InterPro" id="IPR001278">
    <property type="entry name" value="Arg-tRNA-ligase"/>
</dbReference>
<evidence type="ECO:0000256" key="6">
    <source>
        <dbReference type="ARBA" id="ARBA00023146"/>
    </source>
</evidence>
<dbReference type="InterPro" id="IPR008909">
    <property type="entry name" value="DALR_anticod-bd"/>
</dbReference>
<dbReference type="EMBL" id="DVAB01000023">
    <property type="protein sequence ID" value="HIK00428.1"/>
    <property type="molecule type" value="Genomic_DNA"/>
</dbReference>
<gene>
    <name evidence="8 12" type="primary">argS</name>
    <name evidence="12" type="ORF">H1016_02710</name>
</gene>
<dbReference type="GO" id="GO:0004814">
    <property type="term" value="F:arginine-tRNA ligase activity"/>
    <property type="evidence" value="ECO:0007669"/>
    <property type="project" value="UniProtKB-UniRule"/>
</dbReference>
<dbReference type="HAMAP" id="MF_00123">
    <property type="entry name" value="Arg_tRNA_synth"/>
    <property type="match status" value="1"/>
</dbReference>
<dbReference type="InterPro" id="IPR005148">
    <property type="entry name" value="Arg-tRNA-synth_N"/>
</dbReference>
<dbReference type="FunFam" id="1.10.730.10:FF:000006">
    <property type="entry name" value="Arginyl-tRNA synthetase 2, mitochondrial"/>
    <property type="match status" value="1"/>
</dbReference>
<evidence type="ECO:0000256" key="1">
    <source>
        <dbReference type="ARBA" id="ARBA00005594"/>
    </source>
</evidence>
<dbReference type="InterPro" id="IPR014729">
    <property type="entry name" value="Rossmann-like_a/b/a_fold"/>
</dbReference>
<dbReference type="PRINTS" id="PR01038">
    <property type="entry name" value="TRNASYNTHARG"/>
</dbReference>
<keyword evidence="8" id="KW-0963">Cytoplasm</keyword>
<keyword evidence="5 8" id="KW-0648">Protein biosynthesis</keyword>
<dbReference type="EC" id="6.1.1.19" evidence="8"/>
<dbReference type="GO" id="GO:0005737">
    <property type="term" value="C:cytoplasm"/>
    <property type="evidence" value="ECO:0007669"/>
    <property type="project" value="UniProtKB-SubCell"/>
</dbReference>
<name>A0A832XLW5_9ARCH</name>
<dbReference type="Gene3D" id="3.40.50.620">
    <property type="entry name" value="HUPs"/>
    <property type="match status" value="1"/>
</dbReference>
<feature type="domain" description="DALR anticodon binding" evidence="10">
    <location>
        <begin position="460"/>
        <end position="576"/>
    </location>
</feature>
<dbReference type="SUPFAM" id="SSF52374">
    <property type="entry name" value="Nucleotidylyl transferase"/>
    <property type="match status" value="1"/>
</dbReference>
<keyword evidence="3 8" id="KW-0547">Nucleotide-binding</keyword>
<dbReference type="InterPro" id="IPR035684">
    <property type="entry name" value="ArgRS_core"/>
</dbReference>
<evidence type="ECO:0000313" key="13">
    <source>
        <dbReference type="Proteomes" id="UP000646946"/>
    </source>
</evidence>
<evidence type="ECO:0000256" key="4">
    <source>
        <dbReference type="ARBA" id="ARBA00022840"/>
    </source>
</evidence>
<dbReference type="Gene3D" id="3.30.1360.70">
    <property type="entry name" value="Arginyl tRNA synthetase N-terminal domain"/>
    <property type="match status" value="1"/>
</dbReference>
<comment type="catalytic activity">
    <reaction evidence="7 8">
        <text>tRNA(Arg) + L-arginine + ATP = L-arginyl-tRNA(Arg) + AMP + diphosphate</text>
        <dbReference type="Rhea" id="RHEA:20301"/>
        <dbReference type="Rhea" id="RHEA-COMP:9658"/>
        <dbReference type="Rhea" id="RHEA-COMP:9673"/>
        <dbReference type="ChEBI" id="CHEBI:30616"/>
        <dbReference type="ChEBI" id="CHEBI:32682"/>
        <dbReference type="ChEBI" id="CHEBI:33019"/>
        <dbReference type="ChEBI" id="CHEBI:78442"/>
        <dbReference type="ChEBI" id="CHEBI:78513"/>
        <dbReference type="ChEBI" id="CHEBI:456215"/>
        <dbReference type="EC" id="6.1.1.19"/>
    </reaction>
</comment>
<feature type="short sequence motif" description="'HIGH' region" evidence="8">
    <location>
        <begin position="129"/>
        <end position="139"/>
    </location>
</feature>
<keyword evidence="6 8" id="KW-0030">Aminoacyl-tRNA synthetase</keyword>
<dbReference type="SUPFAM" id="SSF47323">
    <property type="entry name" value="Anticodon-binding domain of a subclass of class I aminoacyl-tRNA synthetases"/>
    <property type="match status" value="1"/>
</dbReference>
<evidence type="ECO:0000256" key="5">
    <source>
        <dbReference type="ARBA" id="ARBA00022917"/>
    </source>
</evidence>
<keyword evidence="4 8" id="KW-0067">ATP-binding</keyword>
<keyword evidence="2 8" id="KW-0436">Ligase</keyword>
<dbReference type="AlphaFoldDB" id="A0A832XLW5"/>
<evidence type="ECO:0000259" key="11">
    <source>
        <dbReference type="SMART" id="SM01016"/>
    </source>
</evidence>
<comment type="similarity">
    <text evidence="1 8 9">Belongs to the class-I aminoacyl-tRNA synthetase family.</text>
</comment>
<evidence type="ECO:0000256" key="9">
    <source>
        <dbReference type="RuleBase" id="RU363038"/>
    </source>
</evidence>
<dbReference type="InterPro" id="IPR036695">
    <property type="entry name" value="Arg-tRNA-synth_N_sf"/>
</dbReference>
<dbReference type="PANTHER" id="PTHR11956">
    <property type="entry name" value="ARGINYL-TRNA SYNTHETASE"/>
    <property type="match status" value="1"/>
</dbReference>
<evidence type="ECO:0000256" key="8">
    <source>
        <dbReference type="HAMAP-Rule" id="MF_00123"/>
    </source>
</evidence>
<evidence type="ECO:0000256" key="2">
    <source>
        <dbReference type="ARBA" id="ARBA00022598"/>
    </source>
</evidence>
<evidence type="ECO:0000259" key="10">
    <source>
        <dbReference type="SMART" id="SM00836"/>
    </source>
</evidence>
<reference evidence="12 13" key="1">
    <citation type="journal article" name="Nat. Commun.">
        <title>Undinarchaeota illuminate DPANN phylogeny and the impact of gene transfer on archaeal evolution.</title>
        <authorList>
            <person name="Dombrowski N."/>
            <person name="Williams T.A."/>
            <person name="Sun J."/>
            <person name="Woodcroft B.J."/>
            <person name="Lee J.H."/>
            <person name="Minh B.Q."/>
            <person name="Rinke C."/>
            <person name="Spang A."/>
        </authorList>
    </citation>
    <scope>NUCLEOTIDE SEQUENCE [LARGE SCALE GENOMIC DNA]</scope>
    <source>
        <strain evidence="12">MAG_bin1129</strain>
    </source>
</reference>
<sequence length="576" mass="66349">MKTAWMKAREDVFNSLEGTLKKLKLKVKTGDLDNSIEEPPSAKMGDLACSISFQLGRQKKVSPRDIAEKILANTKKPSIAKKVGLAGAYVNFFLNRGAFAKEVIKETFEKDYSRAEKRKEKIMVEFSQANTHKAFHIGHLRGTLLGESLSRILEYNGYEVLRANYQGDIGAHVAKCLWAYQTFHRGDTPNSNRGEWLGRIYAEASKKLEESPEHKAEVEKLQKKLEEGKDSELMDLWKRTRQWSLDEYEEIYKDLGVKFNYYFFESQMDKRGKDLVQELQKKKIAKKSAGAVVVELKKYDLDTFLLLKSDGTTLYSTRDLALAEEKFKKYKIDRTIIVTGSEQRLYFQQLFKTLELMGFKQVKKSFNLTFDLITLQGEKMSSREGLTITYRELKEKMFQKALAEVTSRNPELPLEGQKNTAMQIAIGAIKFSILNISNTKTIFFDWDRALEFEGETGPYIQYAAVRAKRILEKAESIKLSEVKFNLLEQEEEHELVKHLAKFPLIIQETATHYRVHTLANYAHKLAEKFNLFYNNLPVLNAPDKDLINARVAVVQATFNVLKNCLYLLGIEIPERM</sequence>